<comment type="similarity">
    <text evidence="1">Belongs to the sulfur carrier protein TusA family.</text>
</comment>
<dbReference type="PANTHER" id="PTHR33279">
    <property type="entry name" value="SULFUR CARRIER PROTEIN YEDF-RELATED"/>
    <property type="match status" value="1"/>
</dbReference>
<name>A0A4U1B378_9GAMM</name>
<dbReference type="Proteomes" id="UP000307999">
    <property type="component" value="Unassembled WGS sequence"/>
</dbReference>
<organism evidence="3 4">
    <name type="scientific">Thalassotalea mangrovi</name>
    <dbReference type="NCBI Taxonomy" id="2572245"/>
    <lineage>
        <taxon>Bacteria</taxon>
        <taxon>Pseudomonadati</taxon>
        <taxon>Pseudomonadota</taxon>
        <taxon>Gammaproteobacteria</taxon>
        <taxon>Alteromonadales</taxon>
        <taxon>Colwelliaceae</taxon>
        <taxon>Thalassotalea</taxon>
    </lineage>
</organism>
<dbReference type="SUPFAM" id="SSF64307">
    <property type="entry name" value="SirA-like"/>
    <property type="match status" value="1"/>
</dbReference>
<sequence length="107" mass="12533">MTPAMVALNINSMLIILAFQGNDKFEVRLIIALELDARQWKCPQPLIEMKLALRRLTQGQRLRLLITDPGSQRDIPLWLQRQGFEFEMKPHSHEVMEIIILKREIDV</sequence>
<evidence type="ECO:0000313" key="3">
    <source>
        <dbReference type="EMBL" id="TKB44364.1"/>
    </source>
</evidence>
<dbReference type="RefSeq" id="WP_136736381.1">
    <property type="nucleotide sequence ID" value="NZ_SWDB01000029.1"/>
</dbReference>
<dbReference type="GO" id="GO:0016740">
    <property type="term" value="F:transferase activity"/>
    <property type="evidence" value="ECO:0007669"/>
    <property type="project" value="UniProtKB-KW"/>
</dbReference>
<accession>A0A4U1B378</accession>
<reference evidence="3 4" key="1">
    <citation type="submission" date="2019-04" db="EMBL/GenBank/DDBJ databases">
        <title>Thalassotalea guangxiensis sp. nov., isolated from sediment of the coastal wetland.</title>
        <authorList>
            <person name="Zheng S."/>
            <person name="Zhang D."/>
        </authorList>
    </citation>
    <scope>NUCLEOTIDE SEQUENCE [LARGE SCALE GENOMIC DNA]</scope>
    <source>
        <strain evidence="3 4">ZS-4</strain>
    </source>
</reference>
<dbReference type="AlphaFoldDB" id="A0A4U1B378"/>
<dbReference type="PANTHER" id="PTHR33279:SF6">
    <property type="entry name" value="SULFUR CARRIER PROTEIN YEDF-RELATED"/>
    <property type="match status" value="1"/>
</dbReference>
<dbReference type="OrthoDB" id="9797352at2"/>
<dbReference type="InterPro" id="IPR036868">
    <property type="entry name" value="TusA-like_sf"/>
</dbReference>
<feature type="domain" description="UPF0033" evidence="2">
    <location>
        <begin position="34"/>
        <end position="102"/>
    </location>
</feature>
<gene>
    <name evidence="3" type="ORF">E8M12_11980</name>
</gene>
<dbReference type="EMBL" id="SWDB01000029">
    <property type="protein sequence ID" value="TKB44364.1"/>
    <property type="molecule type" value="Genomic_DNA"/>
</dbReference>
<evidence type="ECO:0000313" key="4">
    <source>
        <dbReference type="Proteomes" id="UP000307999"/>
    </source>
</evidence>
<dbReference type="Gene3D" id="3.30.110.40">
    <property type="entry name" value="TusA-like domain"/>
    <property type="match status" value="1"/>
</dbReference>
<comment type="caution">
    <text evidence="3">The sequence shown here is derived from an EMBL/GenBank/DDBJ whole genome shotgun (WGS) entry which is preliminary data.</text>
</comment>
<proteinExistence type="inferred from homology"/>
<dbReference type="CDD" id="cd00291">
    <property type="entry name" value="SirA_YedF_YeeD"/>
    <property type="match status" value="1"/>
</dbReference>
<keyword evidence="3" id="KW-0808">Transferase</keyword>
<dbReference type="InterPro" id="IPR001455">
    <property type="entry name" value="TusA-like"/>
</dbReference>
<evidence type="ECO:0000256" key="1">
    <source>
        <dbReference type="ARBA" id="ARBA00008984"/>
    </source>
</evidence>
<keyword evidence="4" id="KW-1185">Reference proteome</keyword>
<dbReference type="Pfam" id="PF01206">
    <property type="entry name" value="TusA"/>
    <property type="match status" value="1"/>
</dbReference>
<protein>
    <submittedName>
        <fullName evidence="3">Sulfurtransferase TusA family protein</fullName>
    </submittedName>
</protein>
<evidence type="ECO:0000259" key="2">
    <source>
        <dbReference type="Pfam" id="PF01206"/>
    </source>
</evidence>